<keyword evidence="1" id="KW-0472">Membrane</keyword>
<sequence length="191" mass="19534">MYAKTYRWLGLAALAVAGVAQAHPGHAEGALAGLMHPFMGWDHLLAMFAVGVWAAQLGGRAQWLLPVSFVACLTVGAGMATSGLVMPMVEGGIAASVLLLGVLIAMAVAVPSALGAAMVGLFALFHGYAHGMEMPAMSTPWQYAAGFVAASMLLHGMGVGFGAALRRRDLWLRAAGAVVLMAGGWMSAGVV</sequence>
<name>A0A1I4IIY6_9BURK</name>
<keyword evidence="4" id="KW-1185">Reference proteome</keyword>
<keyword evidence="1" id="KW-1133">Transmembrane helix</keyword>
<proteinExistence type="predicted"/>
<dbReference type="Proteomes" id="UP000199470">
    <property type="component" value="Unassembled WGS sequence"/>
</dbReference>
<dbReference type="PIRSF" id="PIRSF016919">
    <property type="entry name" value="HupE_UreJ"/>
    <property type="match status" value="1"/>
</dbReference>
<keyword evidence="1" id="KW-0812">Transmembrane</keyword>
<dbReference type="InterPro" id="IPR007038">
    <property type="entry name" value="HupE_UreJ"/>
</dbReference>
<reference evidence="3 4" key="1">
    <citation type="submission" date="2016-10" db="EMBL/GenBank/DDBJ databases">
        <authorList>
            <person name="de Groot N.N."/>
        </authorList>
    </citation>
    <scope>NUCLEOTIDE SEQUENCE [LARGE SCALE GENOMIC DNA]</scope>
    <source>
        <strain evidence="3 4">ATCC 43154</strain>
    </source>
</reference>
<feature type="transmembrane region" description="Helical" evidence="1">
    <location>
        <begin position="141"/>
        <end position="163"/>
    </location>
</feature>
<gene>
    <name evidence="3" type="ORF">SAMN02982985_00597</name>
</gene>
<accession>A0A1I4IIY6</accession>
<dbReference type="RefSeq" id="WP_093383507.1">
    <property type="nucleotide sequence ID" value="NZ_FOTW01000005.1"/>
</dbReference>
<feature type="transmembrane region" description="Helical" evidence="1">
    <location>
        <begin position="170"/>
        <end position="188"/>
    </location>
</feature>
<keyword evidence="2" id="KW-0732">Signal</keyword>
<evidence type="ECO:0000313" key="4">
    <source>
        <dbReference type="Proteomes" id="UP000199470"/>
    </source>
</evidence>
<protein>
    <submittedName>
        <fullName evidence="3">Urease accessory protein</fullName>
    </submittedName>
</protein>
<dbReference type="Pfam" id="PF04955">
    <property type="entry name" value="HupE_UreJ"/>
    <property type="match status" value="1"/>
</dbReference>
<feature type="transmembrane region" description="Helical" evidence="1">
    <location>
        <begin position="63"/>
        <end position="85"/>
    </location>
</feature>
<feature type="transmembrane region" description="Helical" evidence="1">
    <location>
        <begin position="97"/>
        <end position="129"/>
    </location>
</feature>
<evidence type="ECO:0000313" key="3">
    <source>
        <dbReference type="EMBL" id="SFL54278.1"/>
    </source>
</evidence>
<dbReference type="STRING" id="758825.SAMN02982985_00597"/>
<organism evidence="3 4">
    <name type="scientific">Rugamonas rubra</name>
    <dbReference type="NCBI Taxonomy" id="758825"/>
    <lineage>
        <taxon>Bacteria</taxon>
        <taxon>Pseudomonadati</taxon>
        <taxon>Pseudomonadota</taxon>
        <taxon>Betaproteobacteria</taxon>
        <taxon>Burkholderiales</taxon>
        <taxon>Oxalobacteraceae</taxon>
        <taxon>Telluria group</taxon>
        <taxon>Rugamonas</taxon>
    </lineage>
</organism>
<feature type="signal peptide" evidence="2">
    <location>
        <begin position="1"/>
        <end position="22"/>
    </location>
</feature>
<dbReference type="AlphaFoldDB" id="A0A1I4IIY6"/>
<dbReference type="EMBL" id="FOTW01000005">
    <property type="protein sequence ID" value="SFL54278.1"/>
    <property type="molecule type" value="Genomic_DNA"/>
</dbReference>
<feature type="chain" id="PRO_5011538546" evidence="2">
    <location>
        <begin position="23"/>
        <end position="191"/>
    </location>
</feature>
<evidence type="ECO:0000256" key="2">
    <source>
        <dbReference type="SAM" id="SignalP"/>
    </source>
</evidence>
<evidence type="ECO:0000256" key="1">
    <source>
        <dbReference type="SAM" id="Phobius"/>
    </source>
</evidence>
<dbReference type="OrthoDB" id="9808192at2"/>